<keyword evidence="8" id="KW-0067">ATP-binding</keyword>
<dbReference type="Proteomes" id="UP000318336">
    <property type="component" value="Unassembled WGS sequence"/>
</dbReference>
<comment type="similarity">
    <text evidence="1">Belongs to the class-II aminoacyl-tRNA synthetase family.</text>
</comment>
<dbReference type="OrthoDB" id="9802304at2"/>
<evidence type="ECO:0000256" key="1">
    <source>
        <dbReference type="ARBA" id="ARBA00008226"/>
    </source>
</evidence>
<evidence type="ECO:0000256" key="6">
    <source>
        <dbReference type="ARBA" id="ARBA00022741"/>
    </source>
</evidence>
<keyword evidence="4" id="KW-0436">Ligase</keyword>
<dbReference type="EC" id="6.1.1.3" evidence="2 12"/>
<gene>
    <name evidence="14" type="ORF">FB554_2879</name>
</gene>
<feature type="domain" description="Aminoacyl-transfer RNA synthetases class-II family profile" evidence="13">
    <location>
        <begin position="43"/>
        <end position="315"/>
    </location>
</feature>
<evidence type="ECO:0000256" key="11">
    <source>
        <dbReference type="ARBA" id="ARBA00049515"/>
    </source>
</evidence>
<keyword evidence="6" id="KW-0547">Nucleotide-binding</keyword>
<evidence type="ECO:0000313" key="14">
    <source>
        <dbReference type="EMBL" id="TQL34702.1"/>
    </source>
</evidence>
<sequence>MSDNASHDEFQDHRELNQALGIFTTDPLIGSGLPVWLPNGSIVRDELEQLARDVARADGCHGVHSPVLAKRELFERSGHWAKFADDMFPVMQLGAAPGDDDLVLRPANCPHHALAYAASRHSYRELPVRLNELAPMFRAERSGVLSGLSRVRQISLDDTHVFCRPDQIGDEAARALRSALHAQEVLGLPVDYVRMSLRDNGAGYLGTDQQWGDAEAALRLAAERVLPGTGLELVDGVGEAAFYGPKLDLQVRDGRGHEETIATVQLDFNQPERFDLTYDGEDGGRHRVAMIHRGTVGSMERVVASLLERYQGRLPLWLAPVQVCLLPVAPAHDGPARRLHDDLLAAGLRPRTDVDGSLGARIRRSRERRDAVIVVIGDDEIASDSVQVTDPAADFRGAVDRARFVAQLQKAYDSRARRIDW</sequence>
<keyword evidence="9" id="KW-0648">Protein biosynthesis</keyword>
<evidence type="ECO:0000256" key="9">
    <source>
        <dbReference type="ARBA" id="ARBA00022917"/>
    </source>
</evidence>
<evidence type="ECO:0000313" key="15">
    <source>
        <dbReference type="Proteomes" id="UP000318336"/>
    </source>
</evidence>
<dbReference type="Gene3D" id="3.40.50.800">
    <property type="entry name" value="Anticodon-binding domain"/>
    <property type="match status" value="1"/>
</dbReference>
<dbReference type="GO" id="GO:0004829">
    <property type="term" value="F:threonine-tRNA ligase activity"/>
    <property type="evidence" value="ECO:0007669"/>
    <property type="project" value="UniProtKB-UniRule"/>
</dbReference>
<dbReference type="InterPro" id="IPR036621">
    <property type="entry name" value="Anticodon-bd_dom_sf"/>
</dbReference>
<dbReference type="PANTHER" id="PTHR11451">
    <property type="entry name" value="THREONINE-TRNA LIGASE"/>
    <property type="match status" value="1"/>
</dbReference>
<dbReference type="PANTHER" id="PTHR11451:SF56">
    <property type="entry name" value="THREONINE--TRNA LIGASE 1"/>
    <property type="match status" value="1"/>
</dbReference>
<dbReference type="SUPFAM" id="SSF52954">
    <property type="entry name" value="Class II aaRS ABD-related"/>
    <property type="match status" value="1"/>
</dbReference>
<evidence type="ECO:0000256" key="7">
    <source>
        <dbReference type="ARBA" id="ARBA00022833"/>
    </source>
</evidence>
<dbReference type="PRINTS" id="PR01047">
    <property type="entry name" value="TRNASYNTHTHR"/>
</dbReference>
<dbReference type="SUPFAM" id="SSF55681">
    <property type="entry name" value="Class II aaRS and biotin synthetases"/>
    <property type="match status" value="1"/>
</dbReference>
<proteinExistence type="inferred from homology"/>
<dbReference type="Gene3D" id="3.30.930.10">
    <property type="entry name" value="Bira Bifunctional Protein, Domain 2"/>
    <property type="match status" value="1"/>
</dbReference>
<dbReference type="InterPro" id="IPR006195">
    <property type="entry name" value="aa-tRNA-synth_II"/>
</dbReference>
<evidence type="ECO:0000256" key="8">
    <source>
        <dbReference type="ARBA" id="ARBA00022840"/>
    </source>
</evidence>
<evidence type="ECO:0000256" key="5">
    <source>
        <dbReference type="ARBA" id="ARBA00022723"/>
    </source>
</evidence>
<keyword evidence="10 14" id="KW-0030">Aminoacyl-tRNA synthetase</keyword>
<dbReference type="RefSeq" id="WP_142007069.1">
    <property type="nucleotide sequence ID" value="NZ_CAJTBP010000001.1"/>
</dbReference>
<dbReference type="InterPro" id="IPR004154">
    <property type="entry name" value="Anticodon-bd"/>
</dbReference>
<dbReference type="InterPro" id="IPR045864">
    <property type="entry name" value="aa-tRNA-synth_II/BPL/LPL"/>
</dbReference>
<dbReference type="GO" id="GO:0046872">
    <property type="term" value="F:metal ion binding"/>
    <property type="evidence" value="ECO:0007669"/>
    <property type="project" value="UniProtKB-KW"/>
</dbReference>
<keyword evidence="5" id="KW-0479">Metal-binding</keyword>
<dbReference type="Pfam" id="PF00587">
    <property type="entry name" value="tRNA-synt_2b"/>
    <property type="match status" value="1"/>
</dbReference>
<evidence type="ECO:0000256" key="3">
    <source>
        <dbReference type="ARBA" id="ARBA00022490"/>
    </source>
</evidence>
<evidence type="ECO:0000256" key="10">
    <source>
        <dbReference type="ARBA" id="ARBA00023146"/>
    </source>
</evidence>
<protein>
    <recommendedName>
        <fullName evidence="2 12">Threonine--tRNA ligase</fullName>
        <ecNumber evidence="2 12">6.1.1.3</ecNumber>
    </recommendedName>
</protein>
<dbReference type="InterPro" id="IPR002314">
    <property type="entry name" value="aa-tRNA-synt_IIb"/>
</dbReference>
<keyword evidence="7" id="KW-0862">Zinc</keyword>
<name>A0A542XFV5_9MICO</name>
<evidence type="ECO:0000256" key="2">
    <source>
        <dbReference type="ARBA" id="ARBA00013163"/>
    </source>
</evidence>
<organism evidence="14 15">
    <name type="scientific">Barrientosiimonas humi</name>
    <dbReference type="NCBI Taxonomy" id="999931"/>
    <lineage>
        <taxon>Bacteria</taxon>
        <taxon>Bacillati</taxon>
        <taxon>Actinomycetota</taxon>
        <taxon>Actinomycetes</taxon>
        <taxon>Micrococcales</taxon>
        <taxon>Dermacoccaceae</taxon>
        <taxon>Barrientosiimonas</taxon>
    </lineage>
</organism>
<keyword evidence="15" id="KW-1185">Reference proteome</keyword>
<comment type="caution">
    <text evidence="14">The sequence shown here is derived from an EMBL/GenBank/DDBJ whole genome shotgun (WGS) entry which is preliminary data.</text>
</comment>
<dbReference type="EMBL" id="VFOK01000001">
    <property type="protein sequence ID" value="TQL34702.1"/>
    <property type="molecule type" value="Genomic_DNA"/>
</dbReference>
<keyword evidence="3" id="KW-0963">Cytoplasm</keyword>
<dbReference type="GO" id="GO:0006435">
    <property type="term" value="P:threonyl-tRNA aminoacylation"/>
    <property type="evidence" value="ECO:0007669"/>
    <property type="project" value="UniProtKB-UniRule"/>
</dbReference>
<dbReference type="Pfam" id="PF03129">
    <property type="entry name" value="HGTP_anticodon"/>
    <property type="match status" value="1"/>
</dbReference>
<dbReference type="FunFam" id="3.30.930.10:FF:000002">
    <property type="entry name" value="Threonine--tRNA ligase"/>
    <property type="match status" value="1"/>
</dbReference>
<dbReference type="AlphaFoldDB" id="A0A542XFV5"/>
<accession>A0A542XFV5</accession>
<evidence type="ECO:0000259" key="13">
    <source>
        <dbReference type="PROSITE" id="PS50862"/>
    </source>
</evidence>
<dbReference type="GO" id="GO:0005524">
    <property type="term" value="F:ATP binding"/>
    <property type="evidence" value="ECO:0007669"/>
    <property type="project" value="UniProtKB-KW"/>
</dbReference>
<reference evidence="14 15" key="1">
    <citation type="submission" date="2019-06" db="EMBL/GenBank/DDBJ databases">
        <title>Sequencing the genomes of 1000 actinobacteria strains.</title>
        <authorList>
            <person name="Klenk H.-P."/>
        </authorList>
    </citation>
    <scope>NUCLEOTIDE SEQUENCE [LARGE SCALE GENOMIC DNA]</scope>
    <source>
        <strain evidence="14 15">DSM 24617</strain>
    </source>
</reference>
<dbReference type="InterPro" id="IPR002320">
    <property type="entry name" value="Thr-tRNA-ligase_IIa"/>
</dbReference>
<comment type="catalytic activity">
    <reaction evidence="11">
        <text>tRNA(Thr) + L-threonine + ATP = L-threonyl-tRNA(Thr) + AMP + diphosphate + H(+)</text>
        <dbReference type="Rhea" id="RHEA:24624"/>
        <dbReference type="Rhea" id="RHEA-COMP:9670"/>
        <dbReference type="Rhea" id="RHEA-COMP:9704"/>
        <dbReference type="ChEBI" id="CHEBI:15378"/>
        <dbReference type="ChEBI" id="CHEBI:30616"/>
        <dbReference type="ChEBI" id="CHEBI:33019"/>
        <dbReference type="ChEBI" id="CHEBI:57926"/>
        <dbReference type="ChEBI" id="CHEBI:78442"/>
        <dbReference type="ChEBI" id="CHEBI:78534"/>
        <dbReference type="ChEBI" id="CHEBI:456215"/>
        <dbReference type="EC" id="6.1.1.3"/>
    </reaction>
</comment>
<evidence type="ECO:0000256" key="12">
    <source>
        <dbReference type="NCBIfam" id="TIGR00418"/>
    </source>
</evidence>
<dbReference type="PROSITE" id="PS50862">
    <property type="entry name" value="AA_TRNA_LIGASE_II"/>
    <property type="match status" value="1"/>
</dbReference>
<dbReference type="GO" id="GO:0005737">
    <property type="term" value="C:cytoplasm"/>
    <property type="evidence" value="ECO:0007669"/>
    <property type="project" value="UniProtKB-UniRule"/>
</dbReference>
<evidence type="ECO:0000256" key="4">
    <source>
        <dbReference type="ARBA" id="ARBA00022598"/>
    </source>
</evidence>
<dbReference type="NCBIfam" id="TIGR00418">
    <property type="entry name" value="thrS"/>
    <property type="match status" value="1"/>
</dbReference>